<dbReference type="AlphaFoldDB" id="A0A0N4YC28"/>
<reference evidence="1 2" key="2">
    <citation type="submission" date="2018-11" db="EMBL/GenBank/DDBJ databases">
        <authorList>
            <consortium name="Pathogen Informatics"/>
        </authorList>
    </citation>
    <scope>NUCLEOTIDE SEQUENCE [LARGE SCALE GENOMIC DNA]</scope>
</reference>
<keyword evidence="2" id="KW-1185">Reference proteome</keyword>
<reference evidence="3" key="1">
    <citation type="submission" date="2017-02" db="UniProtKB">
        <authorList>
            <consortium name="WormBaseParasite"/>
        </authorList>
    </citation>
    <scope>IDENTIFICATION</scope>
</reference>
<evidence type="ECO:0000313" key="3">
    <source>
        <dbReference type="WBParaSite" id="NBR_0001407501-mRNA-1"/>
    </source>
</evidence>
<dbReference type="STRING" id="27835.A0A0N4YC28"/>
<organism evidence="3">
    <name type="scientific">Nippostrongylus brasiliensis</name>
    <name type="common">Rat hookworm</name>
    <dbReference type="NCBI Taxonomy" id="27835"/>
    <lineage>
        <taxon>Eukaryota</taxon>
        <taxon>Metazoa</taxon>
        <taxon>Ecdysozoa</taxon>
        <taxon>Nematoda</taxon>
        <taxon>Chromadorea</taxon>
        <taxon>Rhabditida</taxon>
        <taxon>Rhabditina</taxon>
        <taxon>Rhabditomorpha</taxon>
        <taxon>Strongyloidea</taxon>
        <taxon>Heligmosomidae</taxon>
        <taxon>Nippostrongylus</taxon>
    </lineage>
</organism>
<protein>
    <submittedName>
        <fullName evidence="3">UPF0598 protein (inferred by orthology to a C. elegans protein)</fullName>
    </submittedName>
</protein>
<evidence type="ECO:0000313" key="1">
    <source>
        <dbReference type="EMBL" id="VDL77665.1"/>
    </source>
</evidence>
<dbReference type="WBParaSite" id="NBR_0001407501-mRNA-1">
    <property type="protein sequence ID" value="NBR_0001407501-mRNA-1"/>
    <property type="gene ID" value="NBR_0001407501"/>
</dbReference>
<dbReference type="InterPro" id="IPR028108">
    <property type="entry name" value="DUF4505"/>
</dbReference>
<dbReference type="Proteomes" id="UP000271162">
    <property type="component" value="Unassembled WGS sequence"/>
</dbReference>
<accession>A0A0N4YC28</accession>
<name>A0A0N4YC28_NIPBR</name>
<dbReference type="EMBL" id="UYSL01021235">
    <property type="protein sequence ID" value="VDL77665.1"/>
    <property type="molecule type" value="Genomic_DNA"/>
</dbReference>
<gene>
    <name evidence="1" type="ORF">NBR_LOCUS14076</name>
</gene>
<proteinExistence type="predicted"/>
<dbReference type="Pfam" id="PF14956">
    <property type="entry name" value="DUF4505"/>
    <property type="match status" value="1"/>
</dbReference>
<sequence length="61" mass="7233">MLSNGRLYHKAPFEDYGLVMSKTADMLFSLFTFDDHGYPVSFRWNGKLYELTNEIRRQVEP</sequence>
<evidence type="ECO:0000313" key="2">
    <source>
        <dbReference type="Proteomes" id="UP000271162"/>
    </source>
</evidence>